<organism evidence="2 3">
    <name type="scientific">Cotesia typhae</name>
    <dbReference type="NCBI Taxonomy" id="2053667"/>
    <lineage>
        <taxon>Eukaryota</taxon>
        <taxon>Metazoa</taxon>
        <taxon>Ecdysozoa</taxon>
        <taxon>Arthropoda</taxon>
        <taxon>Hexapoda</taxon>
        <taxon>Insecta</taxon>
        <taxon>Pterygota</taxon>
        <taxon>Neoptera</taxon>
        <taxon>Endopterygota</taxon>
        <taxon>Hymenoptera</taxon>
        <taxon>Apocrita</taxon>
        <taxon>Ichneumonoidea</taxon>
        <taxon>Braconidae</taxon>
        <taxon>Microgastrinae</taxon>
        <taxon>Cotesia</taxon>
    </lineage>
</organism>
<gene>
    <name evidence="2" type="ORF">G9C98_006792</name>
</gene>
<accession>A0A8J5QZM9</accession>
<dbReference type="Proteomes" id="UP000729913">
    <property type="component" value="Unassembled WGS sequence"/>
</dbReference>
<evidence type="ECO:0000259" key="1">
    <source>
        <dbReference type="Pfam" id="PF25460"/>
    </source>
</evidence>
<name>A0A8J5QZM9_9HYME</name>
<sequence length="471" mass="52008">MLKIVYLAEFEAPEVNNKATVCLIGDSPVYCDRKNLNDETQPFAKYVRNYPEVNITPDMLATRESARTFRAGDLFLPVEDSALKKIASVWREKGLTEAIRVAATEDPRRVTAIVHWIATRCLAWHPHCSRLALATRDDRIRIFSSETQSAAVLRHGGQKSVCSMSWRPHAGRELAAACCGGVLVWTIELGAASYSLSHAIFLRQRNHAPVTGVAWHPEGDLLVSCSPNDLNIVVWDVARETGVPLRRLGGGGQCILRWSSCGAKLLAATCRTVFRVWDTGTGRPWTAERWTVPNGRVAVACFGPHQTLLFTSTEDPATLFSLPLQDNIFDARGVTSFSDTKVAIPLIDLTKIVFYLRSDEDDDSANGEEVVGGRVVAMDWDPSGKYLAILFQDSPLVAVFKTSVGTISRVTQITPGCLIKGFSGEYPNCLQFHQYLEDSSKQKACLTIAWTSGRVQQFPIVEISESPVKCY</sequence>
<dbReference type="OrthoDB" id="411991at2759"/>
<dbReference type="PANTHER" id="PTHR14494">
    <property type="entry name" value="ALADIN/ADRACALIN/AAAS"/>
    <property type="match status" value="1"/>
</dbReference>
<dbReference type="GO" id="GO:0005643">
    <property type="term" value="C:nuclear pore"/>
    <property type="evidence" value="ECO:0007669"/>
    <property type="project" value="TreeGrafter"/>
</dbReference>
<dbReference type="SMART" id="SM00320">
    <property type="entry name" value="WD40"/>
    <property type="match status" value="4"/>
</dbReference>
<reference evidence="2" key="2">
    <citation type="submission" date="2021-04" db="EMBL/GenBank/DDBJ databases">
        <title>Genome-wide patterns of bracovirus chromosomal integration into multiple host tissues during parasitism.</title>
        <authorList>
            <person name="Chebbi M.A.C."/>
        </authorList>
    </citation>
    <scope>NUCLEOTIDE SEQUENCE</scope>
    <source>
        <tissue evidence="2">Whole body</tissue>
    </source>
</reference>
<comment type="caution">
    <text evidence="2">The sequence shown here is derived from an EMBL/GenBank/DDBJ whole genome shotgun (WGS) entry which is preliminary data.</text>
</comment>
<feature type="domain" description="Aladin seven-bladed propeller" evidence="1">
    <location>
        <begin position="116"/>
        <end position="461"/>
    </location>
</feature>
<reference evidence="2" key="1">
    <citation type="submission" date="2020-03" db="EMBL/GenBank/DDBJ databases">
        <authorList>
            <person name="Chebbi M.A."/>
            <person name="Drezen J.M."/>
        </authorList>
    </citation>
    <scope>NUCLEOTIDE SEQUENCE</scope>
    <source>
        <tissue evidence="2">Whole body</tissue>
    </source>
</reference>
<proteinExistence type="predicted"/>
<keyword evidence="3" id="KW-1185">Reference proteome</keyword>
<dbReference type="InterPro" id="IPR045139">
    <property type="entry name" value="Aladin"/>
</dbReference>
<dbReference type="EMBL" id="JAAOIC020000060">
    <property type="protein sequence ID" value="KAG8035346.1"/>
    <property type="molecule type" value="Genomic_DNA"/>
</dbReference>
<dbReference type="InterPro" id="IPR057403">
    <property type="entry name" value="Beta-prop_Aladin"/>
</dbReference>
<dbReference type="AlphaFoldDB" id="A0A8J5QZM9"/>
<evidence type="ECO:0000313" key="2">
    <source>
        <dbReference type="EMBL" id="KAG8035346.1"/>
    </source>
</evidence>
<protein>
    <recommendedName>
        <fullName evidence="1">Aladin seven-bladed propeller domain-containing protein</fullName>
    </recommendedName>
</protein>
<dbReference type="Pfam" id="PF25460">
    <property type="entry name" value="Beta-prop_Aladin"/>
    <property type="match status" value="1"/>
</dbReference>
<dbReference type="GO" id="GO:0006913">
    <property type="term" value="P:nucleocytoplasmic transport"/>
    <property type="evidence" value="ECO:0007669"/>
    <property type="project" value="TreeGrafter"/>
</dbReference>
<evidence type="ECO:0000313" key="3">
    <source>
        <dbReference type="Proteomes" id="UP000729913"/>
    </source>
</evidence>
<dbReference type="PANTHER" id="PTHR14494:SF0">
    <property type="entry name" value="ALADIN"/>
    <property type="match status" value="1"/>
</dbReference>
<dbReference type="InterPro" id="IPR001680">
    <property type="entry name" value="WD40_rpt"/>
</dbReference>